<dbReference type="Pfam" id="PF00583">
    <property type="entry name" value="Acetyltransf_1"/>
    <property type="match status" value="2"/>
</dbReference>
<dbReference type="InterPro" id="IPR050832">
    <property type="entry name" value="Bact_Acetyltransf"/>
</dbReference>
<dbReference type="PROSITE" id="PS51186">
    <property type="entry name" value="GNAT"/>
    <property type="match status" value="2"/>
</dbReference>
<dbReference type="SUPFAM" id="SSF55729">
    <property type="entry name" value="Acyl-CoA N-acyltransferases (Nat)"/>
    <property type="match status" value="2"/>
</dbReference>
<accession>A0A3N2CUK5</accession>
<dbReference type="PANTHER" id="PTHR43877">
    <property type="entry name" value="AMINOALKYLPHOSPHONATE N-ACETYLTRANSFERASE-RELATED-RELATED"/>
    <property type="match status" value="1"/>
</dbReference>
<dbReference type="PANTHER" id="PTHR43877:SF2">
    <property type="entry name" value="AMINOALKYLPHOSPHONATE N-ACETYLTRANSFERASE-RELATED"/>
    <property type="match status" value="1"/>
</dbReference>
<evidence type="ECO:0000313" key="5">
    <source>
        <dbReference type="Proteomes" id="UP000281738"/>
    </source>
</evidence>
<dbReference type="InterPro" id="IPR000182">
    <property type="entry name" value="GNAT_dom"/>
</dbReference>
<dbReference type="AlphaFoldDB" id="A0A3N2CUK5"/>
<dbReference type="GO" id="GO:0016747">
    <property type="term" value="F:acyltransferase activity, transferring groups other than amino-acyl groups"/>
    <property type="evidence" value="ECO:0007669"/>
    <property type="project" value="InterPro"/>
</dbReference>
<evidence type="ECO:0000256" key="2">
    <source>
        <dbReference type="ARBA" id="ARBA00023315"/>
    </source>
</evidence>
<dbReference type="EMBL" id="RKHO01000001">
    <property type="protein sequence ID" value="ROR91222.1"/>
    <property type="molecule type" value="Genomic_DNA"/>
</dbReference>
<name>A0A3N2CUK5_9ACTN</name>
<feature type="domain" description="N-acetyltransferase" evidence="3">
    <location>
        <begin position="4"/>
        <end position="155"/>
    </location>
</feature>
<dbReference type="Gene3D" id="3.40.630.30">
    <property type="match status" value="1"/>
</dbReference>
<dbReference type="InterPro" id="IPR016181">
    <property type="entry name" value="Acyl_CoA_acyltransferase"/>
</dbReference>
<dbReference type="RefSeq" id="WP_123390635.1">
    <property type="nucleotide sequence ID" value="NZ_RKHO01000001.1"/>
</dbReference>
<keyword evidence="2" id="KW-0012">Acyltransferase</keyword>
<dbReference type="OrthoDB" id="9799092at2"/>
<keyword evidence="1" id="KW-0808">Transferase</keyword>
<sequence>MDDLTTRPMTVDDAPAVQRLLVALEAADRTEEHYSVEDVLEELANPMTGPEDWLLVERAGELVAMSRLLPRAPTGYQLLVSVDGGVHPDHRRQGIGGRLFAQLVRRAEDHVAERGSFEPVLSATAPSDQPGFAELVGASGFVPDRYEFLMRAELDAEPAEPVLPEGYTVSSWEGVDPEELRAAHNVAFVGHPGSSPWSAPMWAQWVSGSRSHRPGLSVLVRDASGAVAAYLQTNEWDAVAELTGRRETYVAKVGTLPDHRRRGLAAAMLLTALRRHREDGVATVGLDVDSQNPTGALGVYEAVGFEVRRRWTTYRRP</sequence>
<feature type="domain" description="N-acetyltransferase" evidence="3">
    <location>
        <begin position="167"/>
        <end position="317"/>
    </location>
</feature>
<protein>
    <submittedName>
        <fullName evidence="4">Mycothiol synthase</fullName>
    </submittedName>
</protein>
<dbReference type="Proteomes" id="UP000281738">
    <property type="component" value="Unassembled WGS sequence"/>
</dbReference>
<keyword evidence="5" id="KW-1185">Reference proteome</keyword>
<comment type="caution">
    <text evidence="4">The sequence shown here is derived from an EMBL/GenBank/DDBJ whole genome shotgun (WGS) entry which is preliminary data.</text>
</comment>
<dbReference type="CDD" id="cd04301">
    <property type="entry name" value="NAT_SF"/>
    <property type="match status" value="1"/>
</dbReference>
<organism evidence="4 5">
    <name type="scientific">Nocardioides aurantiacus</name>
    <dbReference type="NCBI Taxonomy" id="86796"/>
    <lineage>
        <taxon>Bacteria</taxon>
        <taxon>Bacillati</taxon>
        <taxon>Actinomycetota</taxon>
        <taxon>Actinomycetes</taxon>
        <taxon>Propionibacteriales</taxon>
        <taxon>Nocardioidaceae</taxon>
        <taxon>Nocardioides</taxon>
    </lineage>
</organism>
<evidence type="ECO:0000313" key="4">
    <source>
        <dbReference type="EMBL" id="ROR91222.1"/>
    </source>
</evidence>
<evidence type="ECO:0000256" key="1">
    <source>
        <dbReference type="ARBA" id="ARBA00022679"/>
    </source>
</evidence>
<evidence type="ECO:0000259" key="3">
    <source>
        <dbReference type="PROSITE" id="PS51186"/>
    </source>
</evidence>
<proteinExistence type="predicted"/>
<reference evidence="4 5" key="1">
    <citation type="submission" date="2018-11" db="EMBL/GenBank/DDBJ databases">
        <title>Sequencing the genomes of 1000 actinobacteria strains.</title>
        <authorList>
            <person name="Klenk H.-P."/>
        </authorList>
    </citation>
    <scope>NUCLEOTIDE SEQUENCE [LARGE SCALE GENOMIC DNA]</scope>
    <source>
        <strain evidence="4 5">DSM 12652</strain>
    </source>
</reference>
<gene>
    <name evidence="4" type="ORF">EDD33_2088</name>
</gene>